<dbReference type="GeneID" id="40312094"/>
<evidence type="ECO:0000256" key="1">
    <source>
        <dbReference type="SAM" id="MobiDB-lite"/>
    </source>
</evidence>
<evidence type="ECO:0000313" key="2">
    <source>
        <dbReference type="EMBL" id="PFH34016.1"/>
    </source>
</evidence>
<keyword evidence="3" id="KW-1185">Reference proteome</keyword>
<dbReference type="RefSeq" id="XP_029218025.1">
    <property type="nucleotide sequence ID" value="XM_029365541.1"/>
</dbReference>
<proteinExistence type="predicted"/>
<sequence length="489" mass="52342">MLFCQASACHAGARTALRARRRFHASFSSLSPASGDPVWRQLPGAPAGVSAVARLPAGGASVSATTAGAPESSPSHRRNPHETGGGAPAGAVSYETLAGIPWMSRGRLCSVVEAVTERGPYDVATWNKLLCRAAAISASLSAQDIGRLVVSMAKVKYFHPGLLRKLARLAQQRIEEADALACSGILYSYSSLNCYDPALFQAVCSRLKKREVMRGCQLFPLSLALSACVREKIVDEEFFLAAGERLSELLPGCKLSDHQSVALILNGLARLFNLQQQAKFSRAGAPAQDASGEDTPSAAASAAAQLDLKDLLWKISSSLPPLLPAMNLQSLTVVLNALSRLRSLCAVPPEVIALTCDALAPRAHKLTALQAVIVLNALAKLRLGGQTELVEAVLGQLRERAHHLPPQAVCLTIKALSALRLKDRRLEEELERQVCLTFHHFSTAEVAMLKAACWRWPHVPASLENFLNEESGEAPDAEAMSPEADRPPL</sequence>
<dbReference type="EMBL" id="NWUJ01000007">
    <property type="protein sequence ID" value="PFH34016.1"/>
    <property type="molecule type" value="Genomic_DNA"/>
</dbReference>
<evidence type="ECO:0008006" key="4">
    <source>
        <dbReference type="Google" id="ProtNLM"/>
    </source>
</evidence>
<gene>
    <name evidence="2" type="ORF">BESB_071680</name>
</gene>
<feature type="region of interest" description="Disordered" evidence="1">
    <location>
        <begin position="61"/>
        <end position="89"/>
    </location>
</feature>
<dbReference type="Proteomes" id="UP000224006">
    <property type="component" value="Unassembled WGS sequence"/>
</dbReference>
<reference evidence="2 3" key="1">
    <citation type="submission" date="2017-09" db="EMBL/GenBank/DDBJ databases">
        <title>Genome sequencing of Besnoitia besnoiti strain Bb-Ger1.</title>
        <authorList>
            <person name="Schares G."/>
            <person name="Venepally P."/>
            <person name="Lorenzi H.A."/>
        </authorList>
    </citation>
    <scope>NUCLEOTIDE SEQUENCE [LARGE SCALE GENOMIC DNA]</scope>
    <source>
        <strain evidence="2 3">Bb-Ger1</strain>
    </source>
</reference>
<dbReference type="AlphaFoldDB" id="A0A2A9MDI7"/>
<dbReference type="KEGG" id="bbes:BESB_071680"/>
<evidence type="ECO:0000313" key="3">
    <source>
        <dbReference type="Proteomes" id="UP000224006"/>
    </source>
</evidence>
<organism evidence="2 3">
    <name type="scientific">Besnoitia besnoiti</name>
    <name type="common">Apicomplexan protozoan</name>
    <dbReference type="NCBI Taxonomy" id="94643"/>
    <lineage>
        <taxon>Eukaryota</taxon>
        <taxon>Sar</taxon>
        <taxon>Alveolata</taxon>
        <taxon>Apicomplexa</taxon>
        <taxon>Conoidasida</taxon>
        <taxon>Coccidia</taxon>
        <taxon>Eucoccidiorida</taxon>
        <taxon>Eimeriorina</taxon>
        <taxon>Sarcocystidae</taxon>
        <taxon>Besnoitia</taxon>
    </lineage>
</organism>
<dbReference type="OrthoDB" id="333128at2759"/>
<accession>A0A2A9MDI7</accession>
<dbReference type="VEuPathDB" id="ToxoDB:BESB_071680"/>
<protein>
    <recommendedName>
        <fullName evidence="4">RAP domain-containing protein</fullName>
    </recommendedName>
</protein>
<comment type="caution">
    <text evidence="2">The sequence shown here is derived from an EMBL/GenBank/DDBJ whole genome shotgun (WGS) entry which is preliminary data.</text>
</comment>
<name>A0A2A9MDI7_BESBE</name>